<evidence type="ECO:0000313" key="4">
    <source>
        <dbReference type="Proteomes" id="UP000294902"/>
    </source>
</evidence>
<dbReference type="EMBL" id="SMAL01000002">
    <property type="protein sequence ID" value="TCT16034.1"/>
    <property type="molecule type" value="Genomic_DNA"/>
</dbReference>
<evidence type="ECO:0000256" key="2">
    <source>
        <dbReference type="SAM" id="Phobius"/>
    </source>
</evidence>
<organism evidence="3 4">
    <name type="scientific">Natranaerovirga pectinivora</name>
    <dbReference type="NCBI Taxonomy" id="682400"/>
    <lineage>
        <taxon>Bacteria</taxon>
        <taxon>Bacillati</taxon>
        <taxon>Bacillota</taxon>
        <taxon>Clostridia</taxon>
        <taxon>Lachnospirales</taxon>
        <taxon>Natranaerovirgaceae</taxon>
        <taxon>Natranaerovirga</taxon>
    </lineage>
</organism>
<keyword evidence="4" id="KW-1185">Reference proteome</keyword>
<gene>
    <name evidence="3" type="ORF">EDC18_10248</name>
</gene>
<evidence type="ECO:0000256" key="1">
    <source>
        <dbReference type="SAM" id="Coils"/>
    </source>
</evidence>
<dbReference type="Proteomes" id="UP000294902">
    <property type="component" value="Unassembled WGS sequence"/>
</dbReference>
<evidence type="ECO:0000313" key="3">
    <source>
        <dbReference type="EMBL" id="TCT16034.1"/>
    </source>
</evidence>
<dbReference type="AlphaFoldDB" id="A0A4R3MSN7"/>
<name>A0A4R3MSN7_9FIRM</name>
<feature type="transmembrane region" description="Helical" evidence="2">
    <location>
        <begin position="12"/>
        <end position="37"/>
    </location>
</feature>
<dbReference type="OrthoDB" id="9919842at2"/>
<comment type="caution">
    <text evidence="3">The sequence shown here is derived from an EMBL/GenBank/DDBJ whole genome shotgun (WGS) entry which is preliminary data.</text>
</comment>
<reference evidence="3 4" key="1">
    <citation type="submission" date="2019-03" db="EMBL/GenBank/DDBJ databases">
        <title>Genomic Encyclopedia of Type Strains, Phase IV (KMG-IV): sequencing the most valuable type-strain genomes for metagenomic binning, comparative biology and taxonomic classification.</title>
        <authorList>
            <person name="Goeker M."/>
        </authorList>
    </citation>
    <scope>NUCLEOTIDE SEQUENCE [LARGE SCALE GENOMIC DNA]</scope>
    <source>
        <strain evidence="3 4">DSM 24629</strain>
    </source>
</reference>
<protein>
    <submittedName>
        <fullName evidence="3">Uncharacterized protein</fullName>
    </submittedName>
</protein>
<proteinExistence type="predicted"/>
<keyword evidence="2" id="KW-0812">Transmembrane</keyword>
<sequence>MKKYREMILSNNRLYVTFSSFLVIFIYLLFIFGYNVFIYTSQQVKYENLFSNYLEIKEENQMLSANYETLQEVNQILNDVYENLQEQTIHLEQYIVELKLSMEEILHKNTLLMEDNYTLRKKHP</sequence>
<accession>A0A4R3MSN7</accession>
<keyword evidence="2" id="KW-0472">Membrane</keyword>
<keyword evidence="1" id="KW-0175">Coiled coil</keyword>
<dbReference type="RefSeq" id="WP_132250102.1">
    <property type="nucleotide sequence ID" value="NZ_SMAL01000002.1"/>
</dbReference>
<feature type="coiled-coil region" evidence="1">
    <location>
        <begin position="53"/>
        <end position="87"/>
    </location>
</feature>
<keyword evidence="2" id="KW-1133">Transmembrane helix</keyword>